<dbReference type="AlphaFoldDB" id="A0A836GKL7"/>
<feature type="non-terminal residue" evidence="2">
    <location>
        <position position="1"/>
    </location>
</feature>
<evidence type="ECO:0000313" key="3">
    <source>
        <dbReference type="Proteomes" id="UP000669903"/>
    </source>
</evidence>
<evidence type="ECO:0000313" key="2">
    <source>
        <dbReference type="EMBL" id="KAG5344481.1"/>
    </source>
</evidence>
<accession>A0A836GKL7</accession>
<organism evidence="2 3">
    <name type="scientific">Acromyrmex charruanus</name>
    <dbReference type="NCBI Taxonomy" id="2715315"/>
    <lineage>
        <taxon>Eukaryota</taxon>
        <taxon>Metazoa</taxon>
        <taxon>Ecdysozoa</taxon>
        <taxon>Arthropoda</taxon>
        <taxon>Hexapoda</taxon>
        <taxon>Insecta</taxon>
        <taxon>Pterygota</taxon>
        <taxon>Neoptera</taxon>
        <taxon>Endopterygota</taxon>
        <taxon>Hymenoptera</taxon>
        <taxon>Apocrita</taxon>
        <taxon>Aculeata</taxon>
        <taxon>Formicoidea</taxon>
        <taxon>Formicidae</taxon>
        <taxon>Myrmicinae</taxon>
        <taxon>Acromyrmex</taxon>
    </lineage>
</organism>
<dbReference type="GO" id="GO:0046983">
    <property type="term" value="F:protein dimerization activity"/>
    <property type="evidence" value="ECO:0007669"/>
    <property type="project" value="InterPro"/>
</dbReference>
<dbReference type="PANTHER" id="PTHR45913">
    <property type="entry name" value="EPM2A-INTERACTING PROTEIN 1"/>
    <property type="match status" value="1"/>
</dbReference>
<dbReference type="EMBL" id="JAANIC010002588">
    <property type="protein sequence ID" value="KAG5344481.1"/>
    <property type="molecule type" value="Genomic_DNA"/>
</dbReference>
<keyword evidence="3" id="KW-1185">Reference proteome</keyword>
<dbReference type="SUPFAM" id="SSF53098">
    <property type="entry name" value="Ribonuclease H-like"/>
    <property type="match status" value="1"/>
</dbReference>
<feature type="non-terminal residue" evidence="2">
    <location>
        <position position="556"/>
    </location>
</feature>
<sequence length="556" mass="64030">MRRNFFCFYNKTTCLLCGYQPSTVKKYILHYKEGCNSSSHVDNATPSVKALTAYANLIANLIAKNSKSFCEGEFVKECIIAAVKLFGNSLTLEEAASIPLSDKTVKSRIDDIASSLKNKLKSLLASYFFFSLCLDESTDNRHVSQLSIFVRTVQDDFSHVEELLDFVSLHDTTTGIDIFEAVNQTLQKFSIDFLKCLAIVTDGAKAMTDSKNGFFGQLRQGGLKFPIIHCIIHQEALCGKVVKLCTAMQMVTKIINMIKGSHKCLSHRKFQHFLETHNALYTDVPLYCEVRWLSAGKCLEKFFAMRKEIFLFLQEYFPTKCDEFQFFFENLDSLCELALITDMTNHLNILNSKLQKTDQTISQLISHIDSFRRKLILFKYQLENNVFHFFPFCQILFEEHGTNCDFRKQLNIIESLIGQFDTRFNDFETLRQDLTLFENPFTVQIEEQSLEFQAELCDLQCDFSLKTRLEKGIEFFKILDALCYPRLRKFGLRIFSIFGSTYLCECSFSKMKFTKTEKRSSLNDASLSSTMRTTSSKIFVDIPSIVESCKRPRKSN</sequence>
<evidence type="ECO:0000259" key="1">
    <source>
        <dbReference type="Pfam" id="PF05699"/>
    </source>
</evidence>
<comment type="caution">
    <text evidence="2">The sequence shown here is derived from an EMBL/GenBank/DDBJ whole genome shotgun (WGS) entry which is preliminary data.</text>
</comment>
<dbReference type="PANTHER" id="PTHR45913:SF20">
    <property type="entry name" value="GENERAL TRANSCRIPTION FACTOR II-I REPEAT DOMAIN-CONTAINING PROTEIN 2"/>
    <property type="match status" value="1"/>
</dbReference>
<dbReference type="Proteomes" id="UP000669903">
    <property type="component" value="Unassembled WGS sequence"/>
</dbReference>
<protein>
    <submittedName>
        <fullName evidence="2">GTD2B protein</fullName>
    </submittedName>
</protein>
<name>A0A836GKL7_9HYME</name>
<proteinExistence type="predicted"/>
<reference evidence="2" key="1">
    <citation type="submission" date="2020-03" db="EMBL/GenBank/DDBJ databases">
        <title>Relaxed selection underlies rapid genomic changes in the transitions from sociality to social parasitism in ants.</title>
        <authorList>
            <person name="Bi X."/>
        </authorList>
    </citation>
    <scope>NUCLEOTIDE SEQUENCE</scope>
    <source>
        <strain evidence="2">BGI-DK2014a</strain>
        <tissue evidence="2">Whole body</tissue>
    </source>
</reference>
<feature type="domain" description="HAT C-terminal dimerisation" evidence="1">
    <location>
        <begin position="474"/>
        <end position="531"/>
    </location>
</feature>
<dbReference type="InterPro" id="IPR008906">
    <property type="entry name" value="HATC_C_dom"/>
</dbReference>
<dbReference type="Pfam" id="PF05699">
    <property type="entry name" value="Dimer_Tnp_hAT"/>
    <property type="match status" value="1"/>
</dbReference>
<gene>
    <name evidence="2" type="primary">Gtf2ird2b</name>
    <name evidence="2" type="ORF">G6Z76_0010086</name>
</gene>
<dbReference type="InterPro" id="IPR012337">
    <property type="entry name" value="RNaseH-like_sf"/>
</dbReference>